<dbReference type="Pfam" id="PF00520">
    <property type="entry name" value="Ion_trans"/>
    <property type="match status" value="1"/>
</dbReference>
<keyword evidence="6" id="KW-0732">Signal</keyword>
<comment type="caution">
    <text evidence="17">The sequence shown here is derived from an EMBL/GenBank/DDBJ whole genome shotgun (WGS) entry which is preliminary data.</text>
</comment>
<keyword evidence="9 13" id="KW-0472">Membrane</keyword>
<dbReference type="InterPro" id="IPR040326">
    <property type="entry name" value="HAP2/GCS1"/>
</dbReference>
<evidence type="ECO:0000256" key="8">
    <source>
        <dbReference type="ARBA" id="ARBA00023121"/>
    </source>
</evidence>
<feature type="transmembrane region" description="Helical" evidence="13">
    <location>
        <begin position="985"/>
        <end position="1007"/>
    </location>
</feature>
<evidence type="ECO:0000313" key="19">
    <source>
        <dbReference type="Proteomes" id="UP001152797"/>
    </source>
</evidence>
<dbReference type="EMBL" id="CAMXCT020000293">
    <property type="protein sequence ID" value="CAL1130125.1"/>
    <property type="molecule type" value="Genomic_DNA"/>
</dbReference>
<dbReference type="Gene3D" id="3.40.50.1820">
    <property type="entry name" value="alpha/beta hydrolase"/>
    <property type="match status" value="1"/>
</dbReference>
<feature type="transmembrane region" description="Helical" evidence="13">
    <location>
        <begin position="1179"/>
        <end position="1203"/>
    </location>
</feature>
<comment type="subcellular location">
    <subcellularLocation>
        <location evidence="2">Cell membrane</location>
        <topology evidence="2">Single-pass type I membrane protein</topology>
    </subcellularLocation>
    <subcellularLocation>
        <location evidence="1">Membrane</location>
        <topology evidence="1">Multi-pass membrane protein</topology>
    </subcellularLocation>
</comment>
<sequence>MATQLQLCYGKVPLYLRFGAIFGLLSLAAVGPGRWGTLGRGLVLTVLLRRWLRCLFRWPSRVLRWENRPLEASVEGLHRRFVELYLPDAEKGEGAEYAVLGAQKSLQLAGQRLAFWDVGPKDASDAVLVCNGLGARVRTWAPLLTALRSAEPSWAKRRLIIFDYRGQFDSMPLQGEISVERSAEDAAKLADHLKLKKCTLLCWSTGVQVGLQLALDRPDLVKAMVLIQGTTGEAMKALLQPICQVPGVPSLLDLGLRLAPRLLQKHRQMMHGLLCRHSSAFERLASCLLWFFGSDLIAAAGVRYTQDMLQSEEHFLNYCRYALALGHHKIFSRLPEIKVPALVVTGTPDFITPARCSYDMAVQLGGPTNLVDDFGGSHYYIYEAISLGQSPAMWLVPLPHGSWSGLVNVGVWSTVNLAGTYPFSDAESRLLLWLRRWESSVGTAKRVVALPAVIFFRCDTAHCLNFDELWYSVFEVAPPQIFYDITVRLQIPSAYVNGWRNVTYSETTMTLSHQQPTAAVSDGTLRAELVGDLATAVAPHRFESKYLAVPARPIGHERVDANEQMKNAMLLDRSLFDLSGRTCDKIGVSYTAFRYQPEGCHRPAGSCLFEQLDDFHNEDSLRVQSGQQPQNLVSRYCEGAMEWVTEGTSGMQFLLACPMTQRHTTLMRLEARAESAMFVTNVAPGRIIKAEAPAFEALSGSGEAELSIINTGAVLADFTLGLPVPQSLVRKGVTPEIRLGGLGTVQAEKMFLEQPHSTKDPLFTHRGRTGSDMPWEVTEEFFSSVQMELQDVTGQQHKRIMNKLEQQDQKLSQILDAIKTPAAIRGAGSIGSYNIAPRVDVSPDIIPPVPRKFSSDSGGVTPTAPTHPGTPGGRVTPTAPHPATPGSFRPRLSFGNGLFTTNAQEEQQHREKAATRDGALQRRRFASLRVEDADDEKEYSFVTRMVLHPAFDLVFAFVVLTNSVYIGMEVQYSMTNVSDAPAGQLVFRIIGAIYTLLFTIELVLRIWGLGCRTFFCREDWAWSLLDSFIVLSSLWEVGLFIMDASANSSDGASISGVSGLKAFRIIRLTRSVKTVRLMRIFRFVLALRMLITSILHTLKSLFWALILLLLIVYVFAVLFVQAVHDHRAEMGFSLSEEEVSAYDRYFESLPTTMVTLFMSISNGVSWENAMFPLMKISPLWMLCFLFFVSFTYFAVLNVITAVFCESAIESAQNDQFTVVQSILANKESHLEKVRNLFLRLGAADNGFITFQMLEESINSEAVHEYFQSLGIDIWDAWTFFRRGGRISDGLPTASWASHGYGYG</sequence>
<organism evidence="17">
    <name type="scientific">Cladocopium goreaui</name>
    <dbReference type="NCBI Taxonomy" id="2562237"/>
    <lineage>
        <taxon>Eukaryota</taxon>
        <taxon>Sar</taxon>
        <taxon>Alveolata</taxon>
        <taxon>Dinophyceae</taxon>
        <taxon>Suessiales</taxon>
        <taxon>Symbiodiniaceae</taxon>
        <taxon>Cladocopium</taxon>
    </lineage>
</organism>
<keyword evidence="4" id="KW-1003">Cell membrane</keyword>
<evidence type="ECO:0000256" key="4">
    <source>
        <dbReference type="ARBA" id="ARBA00022475"/>
    </source>
</evidence>
<evidence type="ECO:0000256" key="7">
    <source>
        <dbReference type="ARBA" id="ARBA00022989"/>
    </source>
</evidence>
<feature type="transmembrane region" description="Helical" evidence="13">
    <location>
        <begin position="946"/>
        <end position="965"/>
    </location>
</feature>
<dbReference type="SUPFAM" id="SSF53474">
    <property type="entry name" value="alpha/beta-Hydrolases"/>
    <property type="match status" value="1"/>
</dbReference>
<dbReference type="EMBL" id="CAMXCT030000293">
    <property type="protein sequence ID" value="CAL4764062.1"/>
    <property type="molecule type" value="Genomic_DNA"/>
</dbReference>
<dbReference type="Gene3D" id="1.10.287.70">
    <property type="match status" value="1"/>
</dbReference>
<evidence type="ECO:0000256" key="1">
    <source>
        <dbReference type="ARBA" id="ARBA00004141"/>
    </source>
</evidence>
<evidence type="ECO:0000313" key="18">
    <source>
        <dbReference type="EMBL" id="CAL4764062.1"/>
    </source>
</evidence>
<dbReference type="EMBL" id="CAMXCT010000293">
    <property type="protein sequence ID" value="CAI3976750.1"/>
    <property type="molecule type" value="Genomic_DNA"/>
</dbReference>
<keyword evidence="10" id="KW-1015">Disulfide bond</keyword>
<dbReference type="Gene3D" id="1.20.120.350">
    <property type="entry name" value="Voltage-gated potassium channels. Chain C"/>
    <property type="match status" value="1"/>
</dbReference>
<feature type="transmembrane region" description="Helical" evidence="13">
    <location>
        <begin position="1101"/>
        <end position="1120"/>
    </location>
</feature>
<gene>
    <name evidence="17" type="ORF">C1SCF055_LOCUS4945</name>
</gene>
<keyword evidence="8" id="KW-0446">Lipid-binding</keyword>
<evidence type="ECO:0000256" key="11">
    <source>
        <dbReference type="ARBA" id="ARBA00023279"/>
    </source>
</evidence>
<dbReference type="InterPro" id="IPR027359">
    <property type="entry name" value="Volt_channel_dom_sf"/>
</dbReference>
<dbReference type="SUPFAM" id="SSF81324">
    <property type="entry name" value="Voltage-gated potassium channels"/>
    <property type="match status" value="1"/>
</dbReference>
<accession>A0A9P1BQ45</accession>
<dbReference type="GO" id="GO:0005216">
    <property type="term" value="F:monoatomic ion channel activity"/>
    <property type="evidence" value="ECO:0007669"/>
    <property type="project" value="InterPro"/>
</dbReference>
<evidence type="ECO:0000256" key="2">
    <source>
        <dbReference type="ARBA" id="ARBA00004251"/>
    </source>
</evidence>
<comment type="similarity">
    <text evidence="3">Belongs to the HAP2/GCS1 family.</text>
</comment>
<evidence type="ECO:0000256" key="5">
    <source>
        <dbReference type="ARBA" id="ARBA00022692"/>
    </source>
</evidence>
<evidence type="ECO:0000256" key="12">
    <source>
        <dbReference type="SAM" id="MobiDB-lite"/>
    </source>
</evidence>
<evidence type="ECO:0000256" key="13">
    <source>
        <dbReference type="SAM" id="Phobius"/>
    </source>
</evidence>
<protein>
    <submittedName>
        <fullName evidence="18">Voltage-dependent R-type calcium channel subunit alpha-1E</fullName>
    </submittedName>
</protein>
<dbReference type="PANTHER" id="PTHR31764:SF0">
    <property type="entry name" value="GENERATIVE CELL SPECIFIC-1_HAP2 DOMAIN-CONTAINING PROTEIN"/>
    <property type="match status" value="1"/>
</dbReference>
<feature type="domain" description="Generative cell specific-1/HAP2" evidence="16">
    <location>
        <begin position="457"/>
        <end position="722"/>
    </location>
</feature>
<dbReference type="InterPro" id="IPR000073">
    <property type="entry name" value="AB_hydrolase_1"/>
</dbReference>
<dbReference type="Pfam" id="PF10699">
    <property type="entry name" value="HAP2-GCS1"/>
    <property type="match status" value="1"/>
</dbReference>
<dbReference type="Proteomes" id="UP001152797">
    <property type="component" value="Unassembled WGS sequence"/>
</dbReference>
<dbReference type="OrthoDB" id="446260at2759"/>
<feature type="transmembrane region" description="Helical" evidence="13">
    <location>
        <begin position="12"/>
        <end position="29"/>
    </location>
</feature>
<dbReference type="GO" id="GO:0007338">
    <property type="term" value="P:single fertilization"/>
    <property type="evidence" value="ECO:0007669"/>
    <property type="project" value="UniProtKB-KW"/>
</dbReference>
<evidence type="ECO:0000256" key="10">
    <source>
        <dbReference type="ARBA" id="ARBA00023157"/>
    </source>
</evidence>
<reference evidence="18 19" key="2">
    <citation type="submission" date="2024-05" db="EMBL/GenBank/DDBJ databases">
        <authorList>
            <person name="Chen Y."/>
            <person name="Shah S."/>
            <person name="Dougan E. K."/>
            <person name="Thang M."/>
            <person name="Chan C."/>
        </authorList>
    </citation>
    <scope>NUCLEOTIDE SEQUENCE [LARGE SCALE GENOMIC DNA]</scope>
</reference>
<feature type="domain" description="Ion transport" evidence="14">
    <location>
        <begin position="948"/>
        <end position="1204"/>
    </location>
</feature>
<keyword evidence="19" id="KW-1185">Reference proteome</keyword>
<dbReference type="InterPro" id="IPR018928">
    <property type="entry name" value="HAP2/GCS1_dom"/>
</dbReference>
<keyword evidence="5 13" id="KW-0812">Transmembrane</keyword>
<evidence type="ECO:0000256" key="9">
    <source>
        <dbReference type="ARBA" id="ARBA00023136"/>
    </source>
</evidence>
<evidence type="ECO:0000259" key="14">
    <source>
        <dbReference type="Pfam" id="PF00520"/>
    </source>
</evidence>
<dbReference type="InterPro" id="IPR029058">
    <property type="entry name" value="AB_hydrolase_fold"/>
</dbReference>
<keyword evidence="7 13" id="KW-1133">Transmembrane helix</keyword>
<proteinExistence type="inferred from homology"/>
<dbReference type="Pfam" id="PF00561">
    <property type="entry name" value="Abhydrolase_1"/>
    <property type="match status" value="1"/>
</dbReference>
<feature type="region of interest" description="Disordered" evidence="12">
    <location>
        <begin position="846"/>
        <end position="895"/>
    </location>
</feature>
<evidence type="ECO:0000256" key="3">
    <source>
        <dbReference type="ARBA" id="ARBA00010929"/>
    </source>
</evidence>
<evidence type="ECO:0000313" key="17">
    <source>
        <dbReference type="EMBL" id="CAI3976750.1"/>
    </source>
</evidence>
<reference evidence="17" key="1">
    <citation type="submission" date="2022-10" db="EMBL/GenBank/DDBJ databases">
        <authorList>
            <person name="Chen Y."/>
            <person name="Dougan E. K."/>
            <person name="Chan C."/>
            <person name="Rhodes N."/>
            <person name="Thang M."/>
        </authorList>
    </citation>
    <scope>NUCLEOTIDE SEQUENCE</scope>
</reference>
<evidence type="ECO:0000259" key="16">
    <source>
        <dbReference type="Pfam" id="PF10699"/>
    </source>
</evidence>
<keyword evidence="11" id="KW-0278">Fertilization</keyword>
<dbReference type="PANTHER" id="PTHR31764">
    <property type="entry name" value="PROTEIN HAPLESS 2"/>
    <property type="match status" value="1"/>
</dbReference>
<dbReference type="GO" id="GO:0005886">
    <property type="term" value="C:plasma membrane"/>
    <property type="evidence" value="ECO:0007669"/>
    <property type="project" value="UniProtKB-SubCell"/>
</dbReference>
<dbReference type="GO" id="GO:0008289">
    <property type="term" value="F:lipid binding"/>
    <property type="evidence" value="ECO:0007669"/>
    <property type="project" value="UniProtKB-KW"/>
</dbReference>
<feature type="domain" description="AB hydrolase-1" evidence="15">
    <location>
        <begin position="126"/>
        <end position="378"/>
    </location>
</feature>
<evidence type="ECO:0000259" key="15">
    <source>
        <dbReference type="Pfam" id="PF00561"/>
    </source>
</evidence>
<evidence type="ECO:0000256" key="6">
    <source>
        <dbReference type="ARBA" id="ARBA00022729"/>
    </source>
</evidence>
<feature type="compositionally biased region" description="Low complexity" evidence="12">
    <location>
        <begin position="858"/>
        <end position="869"/>
    </location>
</feature>
<dbReference type="InterPro" id="IPR005821">
    <property type="entry name" value="Ion_trans_dom"/>
</dbReference>
<name>A0A9P1BQ45_9DINO</name>